<reference evidence="4 5" key="1">
    <citation type="submission" date="2019-02" db="EMBL/GenBank/DDBJ databases">
        <title>Complete Genome Sequence and Methylome Analysis of free living Spirochaetas.</title>
        <authorList>
            <person name="Fomenkov A."/>
            <person name="Dubinina G."/>
            <person name="Leshcheva N."/>
            <person name="Mikheeva N."/>
            <person name="Grabovich M."/>
            <person name="Vincze T."/>
            <person name="Roberts R.J."/>
        </authorList>
    </citation>
    <scope>NUCLEOTIDE SEQUENCE [LARGE SCALE GENOMIC DNA]</scope>
    <source>
        <strain evidence="4 5">K2</strain>
    </source>
</reference>
<dbReference type="InterPro" id="IPR011990">
    <property type="entry name" value="TPR-like_helical_dom_sf"/>
</dbReference>
<keyword evidence="5" id="KW-1185">Reference proteome</keyword>
<gene>
    <name evidence="4" type="ORF">EXM22_07990</name>
</gene>
<dbReference type="PROSITE" id="PS50005">
    <property type="entry name" value="TPR"/>
    <property type="match status" value="2"/>
</dbReference>
<dbReference type="Pfam" id="PF00515">
    <property type="entry name" value="TPR_1"/>
    <property type="match status" value="1"/>
</dbReference>
<dbReference type="EMBL" id="CP036150">
    <property type="protein sequence ID" value="QEN07929.1"/>
    <property type="molecule type" value="Genomic_DNA"/>
</dbReference>
<dbReference type="RefSeq" id="WP_149486009.1">
    <property type="nucleotide sequence ID" value="NZ_CP036150.1"/>
</dbReference>
<dbReference type="PROSITE" id="PS50293">
    <property type="entry name" value="TPR_REGION"/>
    <property type="match status" value="1"/>
</dbReference>
<dbReference type="SUPFAM" id="SSF48452">
    <property type="entry name" value="TPR-like"/>
    <property type="match status" value="1"/>
</dbReference>
<evidence type="ECO:0000256" key="1">
    <source>
        <dbReference type="PROSITE-ProRule" id="PRU00339"/>
    </source>
</evidence>
<accession>A0A5C1QL38</accession>
<feature type="signal peptide" evidence="3">
    <location>
        <begin position="1"/>
        <end position="21"/>
    </location>
</feature>
<dbReference type="KEGG" id="ock:EXM22_07990"/>
<feature type="region of interest" description="Disordered" evidence="2">
    <location>
        <begin position="298"/>
        <end position="322"/>
    </location>
</feature>
<evidence type="ECO:0000256" key="3">
    <source>
        <dbReference type="SAM" id="SignalP"/>
    </source>
</evidence>
<dbReference type="SMART" id="SM00028">
    <property type="entry name" value="TPR"/>
    <property type="match status" value="5"/>
</dbReference>
<dbReference type="PANTHER" id="PTHR12558">
    <property type="entry name" value="CELL DIVISION CYCLE 16,23,27"/>
    <property type="match status" value="1"/>
</dbReference>
<evidence type="ECO:0000313" key="4">
    <source>
        <dbReference type="EMBL" id="QEN07929.1"/>
    </source>
</evidence>
<proteinExistence type="predicted"/>
<keyword evidence="3" id="KW-0732">Signal</keyword>
<dbReference type="PANTHER" id="PTHR12558:SF13">
    <property type="entry name" value="CELL DIVISION CYCLE PROTEIN 27 HOMOLOG"/>
    <property type="match status" value="1"/>
</dbReference>
<protein>
    <submittedName>
        <fullName evidence="4">Tetratricopeptide repeat protein</fullName>
    </submittedName>
</protein>
<dbReference type="AlphaFoldDB" id="A0A5C1QL38"/>
<name>A0A5C1QL38_9SPIO</name>
<organism evidence="4 5">
    <name type="scientific">Oceanispirochaeta crateris</name>
    <dbReference type="NCBI Taxonomy" id="2518645"/>
    <lineage>
        <taxon>Bacteria</taxon>
        <taxon>Pseudomonadati</taxon>
        <taxon>Spirochaetota</taxon>
        <taxon>Spirochaetia</taxon>
        <taxon>Spirochaetales</taxon>
        <taxon>Spirochaetaceae</taxon>
        <taxon>Oceanispirochaeta</taxon>
    </lineage>
</organism>
<dbReference type="Pfam" id="PF13432">
    <property type="entry name" value="TPR_16"/>
    <property type="match status" value="1"/>
</dbReference>
<sequence>MSRQFWAFNGLLILIASLLSCQTTVSKVDLSRDYYNIGNAYSDLGEYVKAAEYFERALVLNPDLNQAAFNLARTNLETENYETALTLLEDLEAEDSENLIVLEMLGYAWYKRGDEEKAGEYYRRSLSINPAHVRSLYNLSLLEKRNKNWGMSRYYLENLLKLEDKKEYRVLIAELAAAEEEYDLALDYYEDLVLEYDGDTVVYGAMKDLYLKTEMYYKALEMLDLLIESEPEDSLLKDYYFEKGNIEILYLDDIILGQDHLIQALDAGYSDKETLDALVSAIDLPYKGEFEKIIKDHLKEEEVQGDDETDSDGEEEEPITEG</sequence>
<evidence type="ECO:0000313" key="5">
    <source>
        <dbReference type="Proteomes" id="UP000324209"/>
    </source>
</evidence>
<dbReference type="Proteomes" id="UP000324209">
    <property type="component" value="Chromosome"/>
</dbReference>
<dbReference type="PROSITE" id="PS51257">
    <property type="entry name" value="PROKAR_LIPOPROTEIN"/>
    <property type="match status" value="1"/>
</dbReference>
<dbReference type="OrthoDB" id="371385at2"/>
<feature type="repeat" description="TPR" evidence="1">
    <location>
        <begin position="31"/>
        <end position="64"/>
    </location>
</feature>
<feature type="repeat" description="TPR" evidence="1">
    <location>
        <begin position="99"/>
        <end position="132"/>
    </location>
</feature>
<dbReference type="InterPro" id="IPR019734">
    <property type="entry name" value="TPR_rpt"/>
</dbReference>
<dbReference type="Gene3D" id="1.25.40.10">
    <property type="entry name" value="Tetratricopeptide repeat domain"/>
    <property type="match status" value="1"/>
</dbReference>
<feature type="chain" id="PRO_5022827764" evidence="3">
    <location>
        <begin position="22"/>
        <end position="322"/>
    </location>
</feature>
<feature type="compositionally biased region" description="Acidic residues" evidence="2">
    <location>
        <begin position="303"/>
        <end position="322"/>
    </location>
</feature>
<keyword evidence="1" id="KW-0802">TPR repeat</keyword>
<evidence type="ECO:0000256" key="2">
    <source>
        <dbReference type="SAM" id="MobiDB-lite"/>
    </source>
</evidence>